<dbReference type="EMBL" id="CP001738">
    <property type="protein sequence ID" value="ACY96958.1"/>
    <property type="molecule type" value="Genomic_DNA"/>
</dbReference>
<dbReference type="Proteomes" id="UP000001918">
    <property type="component" value="Chromosome"/>
</dbReference>
<dbReference type="SUPFAM" id="SSF53850">
    <property type="entry name" value="Periplasmic binding protein-like II"/>
    <property type="match status" value="1"/>
</dbReference>
<dbReference type="RefSeq" id="WP_012851742.1">
    <property type="nucleotide sequence ID" value="NC_013510.1"/>
</dbReference>
<reference evidence="3 4" key="1">
    <citation type="journal article" date="2011" name="Stand. Genomic Sci.">
        <title>Complete genome sequence of Thermomonospora curvata type strain (B9).</title>
        <authorList>
            <person name="Chertkov O."/>
            <person name="Sikorski J."/>
            <person name="Nolan M."/>
            <person name="Lapidus A."/>
            <person name="Lucas S."/>
            <person name="Del Rio T.G."/>
            <person name="Tice H."/>
            <person name="Cheng J.F."/>
            <person name="Goodwin L."/>
            <person name="Pitluck S."/>
            <person name="Liolios K."/>
            <person name="Ivanova N."/>
            <person name="Mavromatis K."/>
            <person name="Mikhailova N."/>
            <person name="Ovchinnikova G."/>
            <person name="Pati A."/>
            <person name="Chen A."/>
            <person name="Palaniappan K."/>
            <person name="Djao O.D."/>
            <person name="Land M."/>
            <person name="Hauser L."/>
            <person name="Chang Y.J."/>
            <person name="Jeffries C.D."/>
            <person name="Brettin T."/>
            <person name="Han C."/>
            <person name="Detter J.C."/>
            <person name="Rohde M."/>
            <person name="Goker M."/>
            <person name="Woyke T."/>
            <person name="Bristow J."/>
            <person name="Eisen J.A."/>
            <person name="Markowitz V."/>
            <person name="Hugenholtz P."/>
            <person name="Klenk H.P."/>
            <person name="Kyrpides N.C."/>
        </authorList>
    </citation>
    <scope>NUCLEOTIDE SEQUENCE [LARGE SCALE GENOMIC DNA]</scope>
    <source>
        <strain evidence="4">ATCC 19995 / DSM 43183 / JCM 3096 / KCTC 9072 / NBRC 15933 / NCIMB 10081 / Henssen B9</strain>
    </source>
</reference>
<dbReference type="STRING" id="471852.Tcur_1376"/>
<dbReference type="HOGENOM" id="CLU_064463_0_0_11"/>
<proteinExistence type="predicted"/>
<protein>
    <submittedName>
        <fullName evidence="3">Nitrate/sulfonate/bicarbonate ABC transporter periplasmic ligand-binding protein</fullName>
    </submittedName>
</protein>
<evidence type="ECO:0000256" key="1">
    <source>
        <dbReference type="SAM" id="SignalP"/>
    </source>
</evidence>
<feature type="domain" description="SsuA/THI5-like" evidence="2">
    <location>
        <begin position="126"/>
        <end position="194"/>
    </location>
</feature>
<sequence>MKFRKTIAALASAVLAVSPAACGGGDSDDGGTLVVGFQDNGFPTLVEKSGVLKGAPYKVEWALLTGPAANLSALYSKKIDIGHMGDTSLTIEQANARQEWTAGNAPLKIVAGWRPGLDTDYPQIVTAVRTDAGINSLKDLRGRKWAYNFGGYNHAHYLASLIKAGLTEKDIKPVQFADGNTSAAGFNSGQTEVYSGLPGPILESLDSGKAKILLTEKDTGVPGLHVWTARADVLADPVKDRNLRDFFTRLAGYWDWHQANLPTVKQTLKDVLKLSDRRAEFEAGTRAARYRLLDEELIKREQKVADVLFAGNAIKRKVDVTLSYDPRYNTAQKAQPLYE</sequence>
<accession>D1AA22</accession>
<dbReference type="AlphaFoldDB" id="D1AA22"/>
<dbReference type="KEGG" id="tcu:Tcur_1376"/>
<gene>
    <name evidence="3" type="ordered locus">Tcur_1376</name>
</gene>
<dbReference type="OrthoDB" id="506623at2"/>
<dbReference type="PANTHER" id="PTHR30024:SF48">
    <property type="entry name" value="ABC TRANSPORTER SUBSTRATE-BINDING PROTEIN"/>
    <property type="match status" value="1"/>
</dbReference>
<name>D1AA22_THECD</name>
<dbReference type="eggNOG" id="COG0715">
    <property type="taxonomic scope" value="Bacteria"/>
</dbReference>
<dbReference type="PANTHER" id="PTHR30024">
    <property type="entry name" value="ALIPHATIC SULFONATES-BINDING PROTEIN-RELATED"/>
    <property type="match status" value="1"/>
</dbReference>
<evidence type="ECO:0000313" key="3">
    <source>
        <dbReference type="EMBL" id="ACY96958.1"/>
    </source>
</evidence>
<organism evidence="3 4">
    <name type="scientific">Thermomonospora curvata (strain ATCC 19995 / DSM 43183 / JCM 3096 / KCTC 9072 / NBRC 15933 / NCIMB 10081 / Henssen B9)</name>
    <dbReference type="NCBI Taxonomy" id="471852"/>
    <lineage>
        <taxon>Bacteria</taxon>
        <taxon>Bacillati</taxon>
        <taxon>Actinomycetota</taxon>
        <taxon>Actinomycetes</taxon>
        <taxon>Streptosporangiales</taxon>
        <taxon>Thermomonosporaceae</taxon>
        <taxon>Thermomonospora</taxon>
    </lineage>
</organism>
<dbReference type="Pfam" id="PF09084">
    <property type="entry name" value="NMT1"/>
    <property type="match status" value="1"/>
</dbReference>
<feature type="chain" id="PRO_5039404061" evidence="1">
    <location>
        <begin position="24"/>
        <end position="339"/>
    </location>
</feature>
<keyword evidence="1" id="KW-0732">Signal</keyword>
<evidence type="ECO:0000313" key="4">
    <source>
        <dbReference type="Proteomes" id="UP000001918"/>
    </source>
</evidence>
<dbReference type="InterPro" id="IPR015168">
    <property type="entry name" value="SsuA/THI5"/>
</dbReference>
<feature type="signal peptide" evidence="1">
    <location>
        <begin position="1"/>
        <end position="23"/>
    </location>
</feature>
<dbReference type="Gene3D" id="3.40.190.10">
    <property type="entry name" value="Periplasmic binding protein-like II"/>
    <property type="match status" value="2"/>
</dbReference>
<keyword evidence="4" id="KW-1185">Reference proteome</keyword>
<evidence type="ECO:0000259" key="2">
    <source>
        <dbReference type="Pfam" id="PF09084"/>
    </source>
</evidence>